<gene>
    <name evidence="3" type="ORF">C6N14_01805</name>
</gene>
<feature type="region of interest" description="Disordered" evidence="1">
    <location>
        <begin position="34"/>
        <end position="61"/>
    </location>
</feature>
<organism evidence="3 4">
    <name type="scientific">Enterococcus mundtii</name>
    <dbReference type="NCBI Taxonomy" id="53346"/>
    <lineage>
        <taxon>Bacteria</taxon>
        <taxon>Bacillati</taxon>
        <taxon>Bacillota</taxon>
        <taxon>Bacilli</taxon>
        <taxon>Lactobacillales</taxon>
        <taxon>Enterococcaceae</taxon>
        <taxon>Enterococcus</taxon>
    </lineage>
</organism>
<sequence length="545" mass="61143">MAKKHTHMKFGLFLLSCSIVWLVSGCKPRETEVPQTAVSTESRTNQEIRVKGSESSDLKKEDNSAQLFEFASQFRRPMNELSEATIRDETKRLRIAYLETTTVPQIVESTVVRSKQTHQLREFEQTLTPNIPVTPEALEQWQGPIVRVNEPLHILPRGTAIDPFAYFTFVQGSDPNPQIHYTLIDPNQTGYQTMQISAIDSKGNVSVATVTFLFNHSPIIQKEKKSQHIAIGSSIDLLAGVSAYDEEDGELTAEIQVETTLQTEKEGSYEVIYSVTDQFGASTSLTTNVTITNEAPMIVGPNQLVFPVNQSFSLLDYFSASDQEDGAINLTSENILASDFDPQVPGNYSIRIGNVVDRYGKRAIERTVHIQLTNEAPTVTNTHMTLPVFSEWNKESYLATLILGDREDSVDQLQVMIDVPFWQKIDTSRLGIYRFPLQVQDTHGKITRTFGSVHVVNEPPVFSGIEDKRFLVGEEKLDLLAGISVTDREEKLSIADVEVIEEITWDTPGSYPVYLSIKDSFTETRVSFHVSVVEKNPEMPEILSE</sequence>
<proteinExistence type="predicted"/>
<dbReference type="PROSITE" id="PS51257">
    <property type="entry name" value="PROKAR_LIPOPROTEIN"/>
    <property type="match status" value="1"/>
</dbReference>
<name>A0A2T5DFT4_ENTMU</name>
<dbReference type="InterPro" id="IPR032179">
    <property type="entry name" value="Cry22Aa_Ig-like"/>
</dbReference>
<reference evidence="3 4" key="1">
    <citation type="submission" date="2018-03" db="EMBL/GenBank/DDBJ databases">
        <title>Draft genome sequences of four Enterococcus mundtii strains isolated from beef slaughterhouses in Kenya.</title>
        <authorList>
            <person name="Wambui J."/>
            <person name="Stevens M."/>
            <person name="Njage P."/>
            <person name="Stephan R."/>
            <person name="Tasara T."/>
        </authorList>
    </citation>
    <scope>NUCLEOTIDE SEQUENCE [LARGE SCALE GENOMIC DNA]</scope>
    <source>
        <strain evidence="3 4">H18-EM</strain>
    </source>
</reference>
<evidence type="ECO:0000256" key="1">
    <source>
        <dbReference type="SAM" id="MobiDB-lite"/>
    </source>
</evidence>
<feature type="domain" description="Pesticidal crystal protein Cry22Aa Ig-like" evidence="2">
    <location>
        <begin position="224"/>
        <end position="291"/>
    </location>
</feature>
<evidence type="ECO:0000259" key="2">
    <source>
        <dbReference type="Pfam" id="PF16403"/>
    </source>
</evidence>
<dbReference type="Proteomes" id="UP000244022">
    <property type="component" value="Unassembled WGS sequence"/>
</dbReference>
<feature type="compositionally biased region" description="Polar residues" evidence="1">
    <location>
        <begin position="34"/>
        <end position="43"/>
    </location>
</feature>
<protein>
    <submittedName>
        <fullName evidence="3">DUF5011 domain-containing protein</fullName>
    </submittedName>
</protein>
<dbReference type="InterPro" id="IPR013783">
    <property type="entry name" value="Ig-like_fold"/>
</dbReference>
<dbReference type="Gene3D" id="2.60.40.10">
    <property type="entry name" value="Immunoglobulins"/>
    <property type="match status" value="3"/>
</dbReference>
<comment type="caution">
    <text evidence="3">The sequence shown here is derived from an EMBL/GenBank/DDBJ whole genome shotgun (WGS) entry which is preliminary data.</text>
</comment>
<dbReference type="Pfam" id="PF16403">
    <property type="entry name" value="Bact_surface_Ig-like"/>
    <property type="match status" value="1"/>
</dbReference>
<feature type="compositionally biased region" description="Basic and acidic residues" evidence="1">
    <location>
        <begin position="44"/>
        <end position="61"/>
    </location>
</feature>
<dbReference type="AlphaFoldDB" id="A0A2T5DFT4"/>
<accession>A0A2T5DFT4</accession>
<evidence type="ECO:0000313" key="3">
    <source>
        <dbReference type="EMBL" id="PTO37027.1"/>
    </source>
</evidence>
<dbReference type="EMBL" id="PYGR01000004">
    <property type="protein sequence ID" value="PTO37027.1"/>
    <property type="molecule type" value="Genomic_DNA"/>
</dbReference>
<dbReference type="RefSeq" id="WP_066025806.1">
    <property type="nucleotide sequence ID" value="NZ_MCRG01000014.1"/>
</dbReference>
<evidence type="ECO:0000313" key="4">
    <source>
        <dbReference type="Proteomes" id="UP000244022"/>
    </source>
</evidence>